<dbReference type="InterPro" id="IPR050309">
    <property type="entry name" value="Type-B_Carboxylest/Lipase"/>
</dbReference>
<dbReference type="EMBL" id="CP003006">
    <property type="protein sequence ID" value="AEO59608.1"/>
    <property type="molecule type" value="Genomic_DNA"/>
</dbReference>
<feature type="domain" description="Carboxylesterase type B" evidence="4">
    <location>
        <begin position="3"/>
        <end position="173"/>
    </location>
</feature>
<dbReference type="STRING" id="573729.G2QJ33"/>
<name>G2QJ33_THET4</name>
<evidence type="ECO:0000256" key="3">
    <source>
        <dbReference type="RuleBase" id="RU361235"/>
    </source>
</evidence>
<dbReference type="VEuPathDB" id="FungiDB:MYCTH_2308036"/>
<dbReference type="RefSeq" id="XP_003664853.1">
    <property type="nucleotide sequence ID" value="XM_003664805.1"/>
</dbReference>
<proteinExistence type="inferred from homology"/>
<dbReference type="eggNOG" id="KOG1516">
    <property type="taxonomic scope" value="Eukaryota"/>
</dbReference>
<organism evidence="5 6">
    <name type="scientific">Thermothelomyces thermophilus (strain ATCC 42464 / BCRC 31852 / DSM 1799)</name>
    <name type="common">Sporotrichum thermophile</name>
    <dbReference type="NCBI Taxonomy" id="573729"/>
    <lineage>
        <taxon>Eukaryota</taxon>
        <taxon>Fungi</taxon>
        <taxon>Dikarya</taxon>
        <taxon>Ascomycota</taxon>
        <taxon>Pezizomycotina</taxon>
        <taxon>Sordariomycetes</taxon>
        <taxon>Sordariomycetidae</taxon>
        <taxon>Sordariales</taxon>
        <taxon>Chaetomiaceae</taxon>
        <taxon>Thermothelomyces</taxon>
    </lineage>
</organism>
<dbReference type="EC" id="3.1.1.-" evidence="3"/>
<dbReference type="SUPFAM" id="SSF53474">
    <property type="entry name" value="alpha/beta-Hydrolases"/>
    <property type="match status" value="1"/>
</dbReference>
<dbReference type="KEGG" id="mtm:MYCTH_2308036"/>
<dbReference type="Gene3D" id="3.40.50.1820">
    <property type="entry name" value="alpha/beta hydrolase"/>
    <property type="match status" value="1"/>
</dbReference>
<evidence type="ECO:0000313" key="6">
    <source>
        <dbReference type="Proteomes" id="UP000007322"/>
    </source>
</evidence>
<protein>
    <recommendedName>
        <fullName evidence="3">Carboxylic ester hydrolase</fullName>
        <ecNumber evidence="3">3.1.1.-</ecNumber>
    </recommendedName>
</protein>
<sequence>MAIMAVTLNYGVGFLGFPGGTEVAAAGVTNLGLKDQRQALRWIQENIAAFGGDLDKVTVWGQSAGANSIAYQLLAYGAKTDEKLFRGAIMSSGSIGIGNAVHPDREDAVQGYRAVLNATNCLDAEDALGCLRAVPLDEVFEAGEATGTHPTWWPTVDGDFIPQPPSLQLEAGEFLVTCPSSQGPTTTKLKRFVLADIDPHPDAVPGAAGIRESCCGPPLLWPLSSFIATMLSPRLHRLLPVLLGRHPA</sequence>
<evidence type="ECO:0000256" key="2">
    <source>
        <dbReference type="ARBA" id="ARBA00022801"/>
    </source>
</evidence>
<dbReference type="InterPro" id="IPR002018">
    <property type="entry name" value="CarbesteraseB"/>
</dbReference>
<accession>G2QJ33</accession>
<reference evidence="5 6" key="1">
    <citation type="journal article" date="2011" name="Nat. Biotechnol.">
        <title>Comparative genomic analysis of the thermophilic biomass-degrading fungi Myceliophthora thermophila and Thielavia terrestris.</title>
        <authorList>
            <person name="Berka R.M."/>
            <person name="Grigoriev I.V."/>
            <person name="Otillar R."/>
            <person name="Salamov A."/>
            <person name="Grimwood J."/>
            <person name="Reid I."/>
            <person name="Ishmael N."/>
            <person name="John T."/>
            <person name="Darmond C."/>
            <person name="Moisan M.-C."/>
            <person name="Henrissat B."/>
            <person name="Coutinho P.M."/>
            <person name="Lombard V."/>
            <person name="Natvig D.O."/>
            <person name="Lindquist E."/>
            <person name="Schmutz J."/>
            <person name="Lucas S."/>
            <person name="Harris P."/>
            <person name="Powlowski J."/>
            <person name="Bellemare A."/>
            <person name="Taylor D."/>
            <person name="Butler G."/>
            <person name="de Vries R.P."/>
            <person name="Allijn I.E."/>
            <person name="van den Brink J."/>
            <person name="Ushinsky S."/>
            <person name="Storms R."/>
            <person name="Powell A.J."/>
            <person name="Paulsen I.T."/>
            <person name="Elbourne L.D.H."/>
            <person name="Baker S.E."/>
            <person name="Magnuson J."/>
            <person name="LaBoissiere S."/>
            <person name="Clutterbuck A.J."/>
            <person name="Martinez D."/>
            <person name="Wogulis M."/>
            <person name="de Leon A.L."/>
            <person name="Rey M.W."/>
            <person name="Tsang A."/>
        </authorList>
    </citation>
    <scope>NUCLEOTIDE SEQUENCE [LARGE SCALE GENOMIC DNA]</scope>
    <source>
        <strain evidence="6">ATCC 42464 / BCRC 31852 / DSM 1799</strain>
    </source>
</reference>
<dbReference type="OMA" id="IVMTINY"/>
<dbReference type="GeneID" id="11506725"/>
<dbReference type="Proteomes" id="UP000007322">
    <property type="component" value="Chromosome 5"/>
</dbReference>
<keyword evidence="6" id="KW-1185">Reference proteome</keyword>
<dbReference type="InParanoid" id="G2QJ33"/>
<comment type="similarity">
    <text evidence="1 3">Belongs to the type-B carboxylesterase/lipase family.</text>
</comment>
<dbReference type="Pfam" id="PF00135">
    <property type="entry name" value="COesterase"/>
    <property type="match status" value="1"/>
</dbReference>
<dbReference type="GO" id="GO:0016787">
    <property type="term" value="F:hydrolase activity"/>
    <property type="evidence" value="ECO:0007669"/>
    <property type="project" value="UniProtKB-KW"/>
</dbReference>
<dbReference type="PROSITE" id="PS00122">
    <property type="entry name" value="CARBOXYLESTERASE_B_1"/>
    <property type="match status" value="1"/>
</dbReference>
<dbReference type="HOGENOM" id="CLU_1120772_0_0_1"/>
<keyword evidence="2 3" id="KW-0378">Hydrolase</keyword>
<dbReference type="InterPro" id="IPR029058">
    <property type="entry name" value="AB_hydrolase_fold"/>
</dbReference>
<gene>
    <name evidence="5" type="ORF">MYCTH_2308036</name>
</gene>
<dbReference type="OrthoDB" id="408631at2759"/>
<evidence type="ECO:0000256" key="1">
    <source>
        <dbReference type="ARBA" id="ARBA00005964"/>
    </source>
</evidence>
<evidence type="ECO:0000313" key="5">
    <source>
        <dbReference type="EMBL" id="AEO59608.1"/>
    </source>
</evidence>
<dbReference type="AlphaFoldDB" id="G2QJ33"/>
<dbReference type="PANTHER" id="PTHR11559">
    <property type="entry name" value="CARBOXYLESTERASE"/>
    <property type="match status" value="1"/>
</dbReference>
<evidence type="ECO:0000259" key="4">
    <source>
        <dbReference type="Pfam" id="PF00135"/>
    </source>
</evidence>
<dbReference type="InterPro" id="IPR019826">
    <property type="entry name" value="Carboxylesterase_B_AS"/>
</dbReference>